<dbReference type="InterPro" id="IPR030831">
    <property type="entry name" value="Fuse-rel_SoxYZ"/>
</dbReference>
<gene>
    <name evidence="4" type="ORF">KAK06_17035</name>
</gene>
<dbReference type="Pfam" id="PF08770">
    <property type="entry name" value="SoxZ"/>
    <property type="match status" value="1"/>
</dbReference>
<dbReference type="InterPro" id="IPR013783">
    <property type="entry name" value="Ig-like_fold"/>
</dbReference>
<feature type="chain" id="PRO_5037322218" evidence="1">
    <location>
        <begin position="31"/>
        <end position="287"/>
    </location>
</feature>
<keyword evidence="1" id="KW-0732">Signal</keyword>
<feature type="signal peptide" evidence="1">
    <location>
        <begin position="1"/>
        <end position="30"/>
    </location>
</feature>
<feature type="domain" description="Sulphur oxidation protein SoxZ" evidence="2">
    <location>
        <begin position="189"/>
        <end position="278"/>
    </location>
</feature>
<dbReference type="InterPro" id="IPR014756">
    <property type="entry name" value="Ig_E-set"/>
</dbReference>
<protein>
    <submittedName>
        <fullName evidence="4">Quinoprotein dehydrogenase-associated SoxYZ-like carrier</fullName>
    </submittedName>
</protein>
<sequence>MSTRLALLHQRRRCLLGLSGLAALPGVAWAAPPAEDSHPDDSPIWRKLRAQYFDDRTPAIAAPEALSLSAPKRAGDPAFVPLATKRSLPSEGAAAIRRLWLIIDQNPSPLAAIFELPEGGALPDLETRVRVDEYSFVRAVAERADGQRLMALRYVKASGGCSAPPGGDEAAQRASLGRMLFRADGPRPAAGQPWTLQWQVLHPNHSGLAMDQYTRQFTPAEYIRSLRLWQGERLLLSADLDFALSENPSLRLRFVPQGDAPLRAEVTDTRARRFTAEAALSTLTGGA</sequence>
<evidence type="ECO:0000256" key="1">
    <source>
        <dbReference type="SAM" id="SignalP"/>
    </source>
</evidence>
<feature type="domain" description="Ig-like SoxY" evidence="3">
    <location>
        <begin position="53"/>
        <end position="161"/>
    </location>
</feature>
<evidence type="ECO:0000313" key="4">
    <source>
        <dbReference type="EMBL" id="MBQ0960663.1"/>
    </source>
</evidence>
<dbReference type="Proteomes" id="UP000678374">
    <property type="component" value="Unassembled WGS sequence"/>
</dbReference>
<proteinExistence type="predicted"/>
<evidence type="ECO:0000259" key="3">
    <source>
        <dbReference type="Pfam" id="PF13501"/>
    </source>
</evidence>
<keyword evidence="5" id="KW-1185">Reference proteome</keyword>
<reference evidence="4" key="1">
    <citation type="submission" date="2021-04" db="EMBL/GenBank/DDBJ databases">
        <title>The genome sequence of Ideonella sp. 4Y11.</title>
        <authorList>
            <person name="Liu Y."/>
        </authorList>
    </citation>
    <scope>NUCLEOTIDE SEQUENCE</scope>
    <source>
        <strain evidence="4">4Y11</strain>
    </source>
</reference>
<dbReference type="InterPro" id="IPR014880">
    <property type="entry name" value="SoxZ_dom"/>
</dbReference>
<evidence type="ECO:0000313" key="5">
    <source>
        <dbReference type="Proteomes" id="UP000678374"/>
    </source>
</evidence>
<dbReference type="Gene3D" id="2.60.40.2470">
    <property type="entry name" value="SoxY domain"/>
    <property type="match status" value="1"/>
</dbReference>
<dbReference type="InterPro" id="IPR038162">
    <property type="entry name" value="SoxY_sf"/>
</dbReference>
<name>A0A940YI42_9BURK</name>
<dbReference type="SUPFAM" id="SSF81296">
    <property type="entry name" value="E set domains"/>
    <property type="match status" value="1"/>
</dbReference>
<dbReference type="Gene3D" id="2.60.40.10">
    <property type="entry name" value="Immunoglobulins"/>
    <property type="match status" value="1"/>
</dbReference>
<comment type="caution">
    <text evidence="4">The sequence shown here is derived from an EMBL/GenBank/DDBJ whole genome shotgun (WGS) entry which is preliminary data.</text>
</comment>
<evidence type="ECO:0000259" key="2">
    <source>
        <dbReference type="Pfam" id="PF08770"/>
    </source>
</evidence>
<dbReference type="RefSeq" id="WP_210803336.1">
    <property type="nucleotide sequence ID" value="NZ_JAGQDE010000016.1"/>
</dbReference>
<dbReference type="InterPro" id="IPR032711">
    <property type="entry name" value="SoxY"/>
</dbReference>
<dbReference type="AlphaFoldDB" id="A0A940YI42"/>
<dbReference type="Pfam" id="PF13501">
    <property type="entry name" value="SoxY"/>
    <property type="match status" value="1"/>
</dbReference>
<organism evidence="4 5">
    <name type="scientific">Ideonella aquatica</name>
    <dbReference type="NCBI Taxonomy" id="2824119"/>
    <lineage>
        <taxon>Bacteria</taxon>
        <taxon>Pseudomonadati</taxon>
        <taxon>Pseudomonadota</taxon>
        <taxon>Betaproteobacteria</taxon>
        <taxon>Burkholderiales</taxon>
        <taxon>Sphaerotilaceae</taxon>
        <taxon>Ideonella</taxon>
    </lineage>
</organism>
<dbReference type="EMBL" id="JAGQDE010000016">
    <property type="protein sequence ID" value="MBQ0960663.1"/>
    <property type="molecule type" value="Genomic_DNA"/>
</dbReference>
<accession>A0A940YI42</accession>
<dbReference type="NCBIfam" id="TIGR04557">
    <property type="entry name" value="fuse_rel_SoxYZ"/>
    <property type="match status" value="1"/>
</dbReference>